<dbReference type="STRING" id="43928.SAMN05443636_3115"/>
<sequence>MSTTRPTRLQRAGHDDEQPAHYLVGARRDARAHHPDPNDPDTPHCRVGLQHTDTDWTPVEADDHDGPICQWCAPDPDPHAYDSINTQVRHATPDALNTEATR</sequence>
<reference evidence="2 3" key="1">
    <citation type="submission" date="2016-11" db="EMBL/GenBank/DDBJ databases">
        <authorList>
            <person name="Jaros S."/>
            <person name="Januszkiewicz K."/>
            <person name="Wedrychowicz H."/>
        </authorList>
    </citation>
    <scope>NUCLEOTIDE SEQUENCE [LARGE SCALE GENOMIC DNA]</scope>
    <source>
        <strain evidence="2 3">DSM 9297</strain>
    </source>
</reference>
<evidence type="ECO:0000313" key="2">
    <source>
        <dbReference type="EMBL" id="SHH65855.1"/>
    </source>
</evidence>
<organism evidence="2 3">
    <name type="scientific">Halobaculum gomorrense</name>
    <dbReference type="NCBI Taxonomy" id="43928"/>
    <lineage>
        <taxon>Archaea</taxon>
        <taxon>Methanobacteriati</taxon>
        <taxon>Methanobacteriota</taxon>
        <taxon>Stenosarchaea group</taxon>
        <taxon>Halobacteria</taxon>
        <taxon>Halobacteriales</taxon>
        <taxon>Haloferacaceae</taxon>
        <taxon>Halobaculum</taxon>
    </lineage>
</organism>
<feature type="region of interest" description="Disordered" evidence="1">
    <location>
        <begin position="1"/>
        <end position="20"/>
    </location>
</feature>
<dbReference type="EMBL" id="FQWV01000012">
    <property type="protein sequence ID" value="SHH65855.1"/>
    <property type="molecule type" value="Genomic_DNA"/>
</dbReference>
<keyword evidence="3" id="KW-1185">Reference proteome</keyword>
<evidence type="ECO:0000256" key="1">
    <source>
        <dbReference type="SAM" id="MobiDB-lite"/>
    </source>
</evidence>
<feature type="region of interest" description="Disordered" evidence="1">
    <location>
        <begin position="25"/>
        <end position="50"/>
    </location>
</feature>
<protein>
    <submittedName>
        <fullName evidence="2">Uncharacterized protein</fullName>
    </submittedName>
</protein>
<dbReference type="RefSeq" id="WP_073311244.1">
    <property type="nucleotide sequence ID" value="NZ_FQWV01000012.1"/>
</dbReference>
<accession>A0A1M5USD7</accession>
<evidence type="ECO:0000313" key="3">
    <source>
        <dbReference type="Proteomes" id="UP000184357"/>
    </source>
</evidence>
<proteinExistence type="predicted"/>
<dbReference type="AlphaFoldDB" id="A0A1M5USD7"/>
<name>A0A1M5USD7_9EURY</name>
<dbReference type="Proteomes" id="UP000184357">
    <property type="component" value="Unassembled WGS sequence"/>
</dbReference>
<gene>
    <name evidence="2" type="ORF">SAMN05443636_3115</name>
</gene>
<feature type="compositionally biased region" description="Basic and acidic residues" evidence="1">
    <location>
        <begin position="26"/>
        <end position="44"/>
    </location>
</feature>